<comment type="caution">
    <text evidence="9">The sequence shown here is derived from an EMBL/GenBank/DDBJ whole genome shotgun (WGS) entry which is preliminary data.</text>
</comment>
<evidence type="ECO:0000256" key="6">
    <source>
        <dbReference type="ARBA" id="ARBA00047317"/>
    </source>
</evidence>
<evidence type="ECO:0000256" key="1">
    <source>
        <dbReference type="ARBA" id="ARBA00002901"/>
    </source>
</evidence>
<dbReference type="Gene3D" id="3.90.105.10">
    <property type="entry name" value="Molybdopterin biosynthesis moea protein, domain 2"/>
    <property type="match status" value="1"/>
</dbReference>
<dbReference type="GO" id="GO:0046872">
    <property type="term" value="F:metal ion binding"/>
    <property type="evidence" value="ECO:0007669"/>
    <property type="project" value="UniProtKB-UniRule"/>
</dbReference>
<dbReference type="Pfam" id="PF00994">
    <property type="entry name" value="MoCF_biosynth"/>
    <property type="match status" value="1"/>
</dbReference>
<dbReference type="SUPFAM" id="SSF53218">
    <property type="entry name" value="Molybdenum cofactor biosynthesis proteins"/>
    <property type="match status" value="1"/>
</dbReference>
<dbReference type="Pfam" id="PF03453">
    <property type="entry name" value="MoeA_N"/>
    <property type="match status" value="1"/>
</dbReference>
<evidence type="ECO:0000259" key="8">
    <source>
        <dbReference type="SMART" id="SM00852"/>
    </source>
</evidence>
<dbReference type="InterPro" id="IPR005111">
    <property type="entry name" value="MoeA_C_domain_IV"/>
</dbReference>
<gene>
    <name evidence="9" type="ORF">PA7_39050</name>
</gene>
<dbReference type="InterPro" id="IPR036425">
    <property type="entry name" value="MoaB/Mog-like_dom_sf"/>
</dbReference>
<dbReference type="GO" id="GO:0006777">
    <property type="term" value="P:Mo-molybdopterin cofactor biosynthetic process"/>
    <property type="evidence" value="ECO:0007669"/>
    <property type="project" value="UniProtKB-UniRule"/>
</dbReference>
<comment type="function">
    <text evidence="1 7">Catalyzes the insertion of molybdate into adenylated molybdopterin with the concomitant release of AMP.</text>
</comment>
<name>A0A511DAT9_9PSEU</name>
<dbReference type="Gene3D" id="2.40.340.10">
    <property type="entry name" value="MoeA, C-terminal, domain IV"/>
    <property type="match status" value="1"/>
</dbReference>
<keyword evidence="7" id="KW-0479">Metal-binding</keyword>
<comment type="cofactor">
    <cofactor evidence="7">
        <name>Mg(2+)</name>
        <dbReference type="ChEBI" id="CHEBI:18420"/>
    </cofactor>
</comment>
<evidence type="ECO:0000256" key="5">
    <source>
        <dbReference type="ARBA" id="ARBA00023150"/>
    </source>
</evidence>
<evidence type="ECO:0000256" key="7">
    <source>
        <dbReference type="RuleBase" id="RU365090"/>
    </source>
</evidence>
<evidence type="ECO:0000313" key="9">
    <source>
        <dbReference type="EMBL" id="GEL20068.1"/>
    </source>
</evidence>
<sequence length="267" mass="26438">MVTGAALPERTTAVLRDEDATLAGDRLTGTVTAGRHIRRAGEECRPGEPVVPAGAAVAPAVLGLAAALGCDELPGLIAAAGGRCTGVVRLRDSRQLLVHALRTAEAEVVLVSGSSAAGPADHLRAALSALGAELVVDGVACRPGHPQALARLPGGGLVIGLPGNPLAALVAFLTLAVPALASLRGEPMPRLGQARAPGLTAHPDCTRLVPVSVRDGVAHAVGHAGSAMLRGAAVADAFAVVAPGAEPSRGDPVRLLPLALGAQPLPA</sequence>
<dbReference type="STRING" id="1123024.GCA_000423625_04674"/>
<dbReference type="GO" id="GO:0061599">
    <property type="term" value="F:molybdopterin molybdotransferase activity"/>
    <property type="evidence" value="ECO:0007669"/>
    <property type="project" value="UniProtKB-UniRule"/>
</dbReference>
<evidence type="ECO:0000256" key="3">
    <source>
        <dbReference type="ARBA" id="ARBA00010763"/>
    </source>
</evidence>
<accession>A0A511DAT9</accession>
<dbReference type="SUPFAM" id="SSF63867">
    <property type="entry name" value="MoeA C-terminal domain-like"/>
    <property type="match status" value="1"/>
</dbReference>
<evidence type="ECO:0000256" key="4">
    <source>
        <dbReference type="ARBA" id="ARBA00022505"/>
    </source>
</evidence>
<dbReference type="Gene3D" id="2.170.190.11">
    <property type="entry name" value="Molybdopterin biosynthesis moea protein, domain 3"/>
    <property type="match status" value="1"/>
</dbReference>
<keyword evidence="5 7" id="KW-0501">Molybdenum cofactor biosynthesis</keyword>
<evidence type="ECO:0000313" key="10">
    <source>
        <dbReference type="Proteomes" id="UP000321328"/>
    </source>
</evidence>
<dbReference type="InterPro" id="IPR036688">
    <property type="entry name" value="MoeA_C_domain_IV_sf"/>
</dbReference>
<organism evidence="9 10">
    <name type="scientific">Pseudonocardia asaccharolytica DSM 44247 = NBRC 16224</name>
    <dbReference type="NCBI Taxonomy" id="1123024"/>
    <lineage>
        <taxon>Bacteria</taxon>
        <taxon>Bacillati</taxon>
        <taxon>Actinomycetota</taxon>
        <taxon>Actinomycetes</taxon>
        <taxon>Pseudonocardiales</taxon>
        <taxon>Pseudonocardiaceae</taxon>
        <taxon>Pseudonocardia</taxon>
    </lineage>
</organism>
<keyword evidence="4 7" id="KW-0500">Molybdenum</keyword>
<keyword evidence="10" id="KW-1185">Reference proteome</keyword>
<keyword evidence="7" id="KW-0808">Transferase</keyword>
<dbReference type="Pfam" id="PF03454">
    <property type="entry name" value="MoeA_C"/>
    <property type="match status" value="1"/>
</dbReference>
<comment type="pathway">
    <text evidence="2 7">Cofactor biosynthesis; molybdopterin biosynthesis.</text>
</comment>
<dbReference type="EMBL" id="BJVI01000056">
    <property type="protein sequence ID" value="GEL20068.1"/>
    <property type="molecule type" value="Genomic_DNA"/>
</dbReference>
<dbReference type="InterPro" id="IPR005110">
    <property type="entry name" value="MoeA_linker/N"/>
</dbReference>
<dbReference type="GO" id="GO:0005829">
    <property type="term" value="C:cytosol"/>
    <property type="evidence" value="ECO:0007669"/>
    <property type="project" value="TreeGrafter"/>
</dbReference>
<dbReference type="PANTHER" id="PTHR10192:SF5">
    <property type="entry name" value="GEPHYRIN"/>
    <property type="match status" value="1"/>
</dbReference>
<dbReference type="InterPro" id="IPR036135">
    <property type="entry name" value="MoeA_linker/N_sf"/>
</dbReference>
<dbReference type="InterPro" id="IPR001453">
    <property type="entry name" value="MoaB/Mog_dom"/>
</dbReference>
<dbReference type="InterPro" id="IPR038987">
    <property type="entry name" value="MoeA-like"/>
</dbReference>
<feature type="domain" description="MoaB/Mog" evidence="8">
    <location>
        <begin position="29"/>
        <end position="182"/>
    </location>
</feature>
<evidence type="ECO:0000256" key="2">
    <source>
        <dbReference type="ARBA" id="ARBA00005046"/>
    </source>
</evidence>
<dbReference type="PANTHER" id="PTHR10192">
    <property type="entry name" value="MOLYBDOPTERIN BIOSYNTHESIS PROTEIN"/>
    <property type="match status" value="1"/>
</dbReference>
<keyword evidence="7" id="KW-0460">Magnesium</keyword>
<dbReference type="Proteomes" id="UP000321328">
    <property type="component" value="Unassembled WGS sequence"/>
</dbReference>
<dbReference type="EC" id="2.10.1.1" evidence="7"/>
<dbReference type="AlphaFoldDB" id="A0A511DAT9"/>
<dbReference type="UniPathway" id="UPA00344"/>
<dbReference type="SMART" id="SM00852">
    <property type="entry name" value="MoCF_biosynth"/>
    <property type="match status" value="1"/>
</dbReference>
<reference evidence="9 10" key="1">
    <citation type="submission" date="2019-07" db="EMBL/GenBank/DDBJ databases">
        <title>Whole genome shotgun sequence of Pseudonocardia asaccharolytica NBRC 16224.</title>
        <authorList>
            <person name="Hosoyama A."/>
            <person name="Uohara A."/>
            <person name="Ohji S."/>
            <person name="Ichikawa N."/>
        </authorList>
    </citation>
    <scope>NUCLEOTIDE SEQUENCE [LARGE SCALE GENOMIC DNA]</scope>
    <source>
        <strain evidence="9 10">NBRC 16224</strain>
    </source>
</reference>
<comment type="catalytic activity">
    <reaction evidence="6">
        <text>adenylyl-molybdopterin + molybdate = Mo-molybdopterin + AMP + H(+)</text>
        <dbReference type="Rhea" id="RHEA:35047"/>
        <dbReference type="ChEBI" id="CHEBI:15378"/>
        <dbReference type="ChEBI" id="CHEBI:36264"/>
        <dbReference type="ChEBI" id="CHEBI:62727"/>
        <dbReference type="ChEBI" id="CHEBI:71302"/>
        <dbReference type="ChEBI" id="CHEBI:456215"/>
        <dbReference type="EC" id="2.10.1.1"/>
    </reaction>
</comment>
<proteinExistence type="inferred from homology"/>
<protein>
    <recommendedName>
        <fullName evidence="7">Molybdopterin molybdenumtransferase</fullName>
        <ecNumber evidence="7">2.10.1.1</ecNumber>
    </recommendedName>
</protein>
<dbReference type="SUPFAM" id="SSF63882">
    <property type="entry name" value="MoeA N-terminal region -like"/>
    <property type="match status" value="1"/>
</dbReference>
<dbReference type="Gene3D" id="3.40.980.10">
    <property type="entry name" value="MoaB/Mog-like domain"/>
    <property type="match status" value="1"/>
</dbReference>
<comment type="similarity">
    <text evidence="3 7">Belongs to the MoeA family.</text>
</comment>